<accession>A7S609</accession>
<dbReference type="eggNOG" id="KOG4293">
    <property type="taxonomic scope" value="Eukaryota"/>
</dbReference>
<dbReference type="InterPro" id="IPR015915">
    <property type="entry name" value="Kelch-typ_b-propeller"/>
</dbReference>
<feature type="domain" description="Cytochrome b561" evidence="11">
    <location>
        <begin position="312"/>
        <end position="512"/>
    </location>
</feature>
<evidence type="ECO:0000256" key="3">
    <source>
        <dbReference type="ARBA" id="ARBA00022448"/>
    </source>
</evidence>
<dbReference type="SMART" id="SM00665">
    <property type="entry name" value="B561"/>
    <property type="match status" value="1"/>
</dbReference>
<feature type="transmembrane region" description="Helical" evidence="9">
    <location>
        <begin position="389"/>
        <end position="410"/>
    </location>
</feature>
<name>A7S609_NEMVE</name>
<sequence length="527" mass="58631">MFKLVFLILCSYFALVSTKLRWVELKPSSSQVPSARRDSSIGYDPNTDRVVIFGGRSDATLGDTWIFDLTSKTWSKVTETRVNGKPVPEPRFSMVYGSNGGHLYISTGEFSGGGTKAFYSDILRFNYSTSQWSLLEPKSSVRPEERYGSGGGIHPDGDGFFVTHGFADIRYSNTFKFDLETMKWEERFAGTNSYNPAYPHARCLHGSAMTARDELVLYGGCLGRLGLHLLAPTRPGLPVRPQTAEAPENEVILFDPDSNKWSRKKIETAEAPENEVILFDPDSNKWSRKKIEGVVPSKRAGHVMATAKDGIVMFGGSGANGSMNDIWLLLGNTSDVDEMEDIECDGMNLNLIMLHGILMFIGWGVLLQGGAFIARYFRHKDPWWFKMHRGLQVSGLVFAIGGFACAVVSVPFDHLMFAHGGLGLAIMIMGILQPLNAIIRPHKHRDGSPTRKRIIWEWCHKLLGRLALVLALINICLGLFLAVVPQVAWTVWYAVLGVFLVAYVVMELRIRCRRSPSEAVVIAMKTT</sequence>
<evidence type="ECO:0000256" key="7">
    <source>
        <dbReference type="ARBA" id="ARBA00022989"/>
    </source>
</evidence>
<keyword evidence="7 9" id="KW-1133">Transmembrane helix</keyword>
<evidence type="ECO:0000256" key="10">
    <source>
        <dbReference type="SAM" id="SignalP"/>
    </source>
</evidence>
<dbReference type="AlphaFoldDB" id="A7S609"/>
<keyword evidence="8 9" id="KW-0472">Membrane</keyword>
<dbReference type="Pfam" id="PF24681">
    <property type="entry name" value="Kelch_KLHDC2_KLHL20_DRC7"/>
    <property type="match status" value="1"/>
</dbReference>
<evidence type="ECO:0000313" key="12">
    <source>
        <dbReference type="EMBL" id="EDO40900.1"/>
    </source>
</evidence>
<feature type="chain" id="PRO_5002711760" description="Cytochrome b561 domain-containing protein" evidence="10">
    <location>
        <begin position="19"/>
        <end position="527"/>
    </location>
</feature>
<dbReference type="Gene3D" id="2.120.10.80">
    <property type="entry name" value="Kelch-type beta propeller"/>
    <property type="match status" value="2"/>
</dbReference>
<keyword evidence="13" id="KW-1185">Reference proteome</keyword>
<dbReference type="Proteomes" id="UP000001593">
    <property type="component" value="Unassembled WGS sequence"/>
</dbReference>
<evidence type="ECO:0000259" key="11">
    <source>
        <dbReference type="PROSITE" id="PS50939"/>
    </source>
</evidence>
<keyword evidence="4 9" id="KW-0812">Transmembrane</keyword>
<dbReference type="HOGENOM" id="CLU_464057_0_0_1"/>
<dbReference type="GO" id="GO:0016020">
    <property type="term" value="C:membrane"/>
    <property type="evidence" value="ECO:0007669"/>
    <property type="project" value="UniProtKB-SubCell"/>
</dbReference>
<evidence type="ECO:0000256" key="6">
    <source>
        <dbReference type="ARBA" id="ARBA00022982"/>
    </source>
</evidence>
<feature type="transmembrane region" description="Helical" evidence="9">
    <location>
        <begin position="352"/>
        <end position="377"/>
    </location>
</feature>
<feature type="transmembrane region" description="Helical" evidence="9">
    <location>
        <begin position="462"/>
        <end position="483"/>
    </location>
</feature>
<keyword evidence="5" id="KW-0677">Repeat</keyword>
<dbReference type="STRING" id="45351.A7S609"/>
<organism evidence="12 13">
    <name type="scientific">Nematostella vectensis</name>
    <name type="common">Starlet sea anemone</name>
    <dbReference type="NCBI Taxonomy" id="45351"/>
    <lineage>
        <taxon>Eukaryota</taxon>
        <taxon>Metazoa</taxon>
        <taxon>Cnidaria</taxon>
        <taxon>Anthozoa</taxon>
        <taxon>Hexacorallia</taxon>
        <taxon>Actiniaria</taxon>
        <taxon>Edwardsiidae</taxon>
        <taxon>Nematostella</taxon>
    </lineage>
</organism>
<dbReference type="SUPFAM" id="SSF117281">
    <property type="entry name" value="Kelch motif"/>
    <property type="match status" value="1"/>
</dbReference>
<dbReference type="PANTHER" id="PTHR46093:SF18">
    <property type="entry name" value="FIBRONECTIN TYPE-III DOMAIN-CONTAINING PROTEIN"/>
    <property type="match status" value="1"/>
</dbReference>
<dbReference type="InParanoid" id="A7S609"/>
<proteinExistence type="predicted"/>
<dbReference type="PROSITE" id="PS50939">
    <property type="entry name" value="CYTOCHROME_B561"/>
    <property type="match status" value="1"/>
</dbReference>
<dbReference type="OMA" id="FIARYFR"/>
<evidence type="ECO:0000313" key="13">
    <source>
        <dbReference type="Proteomes" id="UP000001593"/>
    </source>
</evidence>
<dbReference type="PhylomeDB" id="A7S609"/>
<evidence type="ECO:0000256" key="2">
    <source>
        <dbReference type="ARBA" id="ARBA00022441"/>
    </source>
</evidence>
<dbReference type="SUPFAM" id="SSF50965">
    <property type="entry name" value="Galactose oxidase, central domain"/>
    <property type="match status" value="1"/>
</dbReference>
<feature type="transmembrane region" description="Helical" evidence="9">
    <location>
        <begin position="489"/>
        <end position="506"/>
    </location>
</feature>
<dbReference type="Pfam" id="PF03188">
    <property type="entry name" value="Cytochrom_B561"/>
    <property type="match status" value="1"/>
</dbReference>
<keyword evidence="10" id="KW-0732">Signal</keyword>
<evidence type="ECO:0000256" key="9">
    <source>
        <dbReference type="SAM" id="Phobius"/>
    </source>
</evidence>
<dbReference type="InterPro" id="IPR006593">
    <property type="entry name" value="Cyt_b561/ferric_Rdtase_TM"/>
</dbReference>
<feature type="transmembrane region" description="Helical" evidence="9">
    <location>
        <begin position="416"/>
        <end position="435"/>
    </location>
</feature>
<dbReference type="PANTHER" id="PTHR46093">
    <property type="entry name" value="ACYL-COA-BINDING DOMAIN-CONTAINING PROTEIN 5"/>
    <property type="match status" value="1"/>
</dbReference>
<dbReference type="CDD" id="cd08760">
    <property type="entry name" value="Cyt_b561_FRRS1_like"/>
    <property type="match status" value="1"/>
</dbReference>
<evidence type="ECO:0000256" key="8">
    <source>
        <dbReference type="ARBA" id="ARBA00023136"/>
    </source>
</evidence>
<protein>
    <recommendedName>
        <fullName evidence="11">Cytochrome b561 domain-containing protein</fullName>
    </recommendedName>
</protein>
<dbReference type="InterPro" id="IPR011043">
    <property type="entry name" value="Gal_Oxase/kelch_b-propeller"/>
</dbReference>
<keyword evidence="3" id="KW-0813">Transport</keyword>
<keyword evidence="6" id="KW-0249">Electron transport</keyword>
<dbReference type="Gene3D" id="1.20.120.1770">
    <property type="match status" value="1"/>
</dbReference>
<comment type="subcellular location">
    <subcellularLocation>
        <location evidence="1">Membrane</location>
    </subcellularLocation>
</comment>
<evidence type="ECO:0000256" key="4">
    <source>
        <dbReference type="ARBA" id="ARBA00022692"/>
    </source>
</evidence>
<feature type="signal peptide" evidence="10">
    <location>
        <begin position="1"/>
        <end position="18"/>
    </location>
</feature>
<keyword evidence="2" id="KW-0880">Kelch repeat</keyword>
<evidence type="ECO:0000256" key="1">
    <source>
        <dbReference type="ARBA" id="ARBA00004370"/>
    </source>
</evidence>
<evidence type="ECO:0000256" key="5">
    <source>
        <dbReference type="ARBA" id="ARBA00022737"/>
    </source>
</evidence>
<dbReference type="EMBL" id="DS469585">
    <property type="protein sequence ID" value="EDO40900.1"/>
    <property type="molecule type" value="Genomic_DNA"/>
</dbReference>
<reference evidence="12 13" key="1">
    <citation type="journal article" date="2007" name="Science">
        <title>Sea anemone genome reveals ancestral eumetazoan gene repertoire and genomic organization.</title>
        <authorList>
            <person name="Putnam N.H."/>
            <person name="Srivastava M."/>
            <person name="Hellsten U."/>
            <person name="Dirks B."/>
            <person name="Chapman J."/>
            <person name="Salamov A."/>
            <person name="Terry A."/>
            <person name="Shapiro H."/>
            <person name="Lindquist E."/>
            <person name="Kapitonov V.V."/>
            <person name="Jurka J."/>
            <person name="Genikhovich G."/>
            <person name="Grigoriev I.V."/>
            <person name="Lucas S.M."/>
            <person name="Steele R.E."/>
            <person name="Finnerty J.R."/>
            <person name="Technau U."/>
            <person name="Martindale M.Q."/>
            <person name="Rokhsar D.S."/>
        </authorList>
    </citation>
    <scope>NUCLEOTIDE SEQUENCE [LARGE SCALE GENOMIC DNA]</scope>
    <source>
        <strain evidence="13">CH2 X CH6</strain>
    </source>
</reference>
<gene>
    <name evidence="12" type="ORF">NEMVEDRAFT_v1g243101</name>
</gene>